<evidence type="ECO:0000313" key="2">
    <source>
        <dbReference type="EMBL" id="BCS99196.1"/>
    </source>
</evidence>
<evidence type="ECO:0000259" key="1">
    <source>
        <dbReference type="Pfam" id="PF04015"/>
    </source>
</evidence>
<dbReference type="InterPro" id="IPR007160">
    <property type="entry name" value="DUF362"/>
</dbReference>
<evidence type="ECO:0000313" key="3">
    <source>
        <dbReference type="Proteomes" id="UP001320148"/>
    </source>
</evidence>
<reference evidence="2 3" key="1">
    <citation type="submission" date="2021-02" db="EMBL/GenBank/DDBJ databases">
        <title>Complete genome of Desulfoluna sp. strain ASN36.</title>
        <authorList>
            <person name="Takahashi A."/>
            <person name="Kojima H."/>
            <person name="Fukui M."/>
        </authorList>
    </citation>
    <scope>NUCLEOTIDE SEQUENCE [LARGE SCALE GENOMIC DNA]</scope>
    <source>
        <strain evidence="2 3">ASN36</strain>
    </source>
</reference>
<proteinExistence type="predicted"/>
<dbReference type="Pfam" id="PF04015">
    <property type="entry name" value="DUF362"/>
    <property type="match status" value="1"/>
</dbReference>
<gene>
    <name evidence="2" type="ORF">DSLASN_48280</name>
</gene>
<dbReference type="Proteomes" id="UP001320148">
    <property type="component" value="Chromosome"/>
</dbReference>
<dbReference type="RefSeq" id="WP_236890543.1">
    <property type="nucleotide sequence ID" value="NZ_AP024488.1"/>
</dbReference>
<protein>
    <recommendedName>
        <fullName evidence="1">DUF362 domain-containing protein</fullName>
    </recommendedName>
</protein>
<dbReference type="EMBL" id="AP024488">
    <property type="protein sequence ID" value="BCS99196.1"/>
    <property type="molecule type" value="Genomic_DNA"/>
</dbReference>
<name>A0ABM7PNU3_9BACT</name>
<feature type="domain" description="DUF362" evidence="1">
    <location>
        <begin position="38"/>
        <end position="235"/>
    </location>
</feature>
<sequence length="431" mass="47427">MTKRKVIIRRCDAYDQGTLERLIGEGMEALGMRPRGRVLIKPNVVTANKEYIHHSYTEPRMVEAMVKVLKHQGGAESITIGESGGIGIPSRMFFAESGMADAAKRAGVPLVDFSEEKTFKRSLEKAKWHTTMEVARSINEADFKVWMPKLKYHIVTDLTNALKLNVGILTHKERFHYHDDRLHEKIVDLLEVGMPDLVVSDAVIIGKGFESSPWPVPLGALLISNDPLAVDVVAAHILGYDPEKVRHLKEASDRGYGSLSISDIDVSGDVTVEELASRLHGVVSPFQDLQELDTPIRFYEGINPASGNICDGGCICSIKGVLGTSEKKNEGSMKKAKPGAIVMGHYQGDVVHPGETVALIGKCAGVSGLFEAGKVVKIGGCPATVKDLMLFLLHHFRIKSPALDPRNMTLLIWYSLVHAIMKRVRPLMRPR</sequence>
<organism evidence="2 3">
    <name type="scientific">Desulfoluna limicola</name>
    <dbReference type="NCBI Taxonomy" id="2810562"/>
    <lineage>
        <taxon>Bacteria</taxon>
        <taxon>Pseudomonadati</taxon>
        <taxon>Thermodesulfobacteriota</taxon>
        <taxon>Desulfobacteria</taxon>
        <taxon>Desulfobacterales</taxon>
        <taxon>Desulfolunaceae</taxon>
        <taxon>Desulfoluna</taxon>
    </lineage>
</organism>
<accession>A0ABM7PNU3</accession>
<keyword evidence="3" id="KW-1185">Reference proteome</keyword>